<evidence type="ECO:0000256" key="1">
    <source>
        <dbReference type="ARBA" id="ARBA00022448"/>
    </source>
</evidence>
<evidence type="ECO:0000256" key="4">
    <source>
        <dbReference type="ARBA" id="ARBA00022982"/>
    </source>
</evidence>
<protein>
    <submittedName>
        <fullName evidence="9">Cytochrome c</fullName>
    </submittedName>
</protein>
<comment type="PTM">
    <text evidence="7">Binds 1 heme group per subunit.</text>
</comment>
<keyword evidence="4" id="KW-0249">Electron transport</keyword>
<dbReference type="Gene3D" id="1.20.120.10">
    <property type="entry name" value="Cytochrome c/b562"/>
    <property type="match status" value="1"/>
</dbReference>
<feature type="signal peptide" evidence="8">
    <location>
        <begin position="1"/>
        <end position="24"/>
    </location>
</feature>
<evidence type="ECO:0000313" key="10">
    <source>
        <dbReference type="Proteomes" id="UP000627715"/>
    </source>
</evidence>
<dbReference type="SUPFAM" id="SSF47175">
    <property type="entry name" value="Cytochromes"/>
    <property type="match status" value="1"/>
</dbReference>
<dbReference type="GO" id="GO:0022900">
    <property type="term" value="P:electron transport chain"/>
    <property type="evidence" value="ECO:0007669"/>
    <property type="project" value="InterPro"/>
</dbReference>
<evidence type="ECO:0000256" key="2">
    <source>
        <dbReference type="ARBA" id="ARBA00022617"/>
    </source>
</evidence>
<feature type="chain" id="PRO_5037771618" evidence="8">
    <location>
        <begin position="25"/>
        <end position="161"/>
    </location>
</feature>
<dbReference type="AlphaFoldDB" id="A0A917GLV7"/>
<reference evidence="9" key="1">
    <citation type="journal article" date="2014" name="Int. J. Syst. Evol. Microbiol.">
        <title>Complete genome sequence of Corynebacterium casei LMG S-19264T (=DSM 44701T), isolated from a smear-ripened cheese.</title>
        <authorList>
            <consortium name="US DOE Joint Genome Institute (JGI-PGF)"/>
            <person name="Walter F."/>
            <person name="Albersmeier A."/>
            <person name="Kalinowski J."/>
            <person name="Ruckert C."/>
        </authorList>
    </citation>
    <scope>NUCLEOTIDE SEQUENCE</scope>
    <source>
        <strain evidence="9">CGMCC 1.15425</strain>
    </source>
</reference>
<dbReference type="EMBL" id="BMIY01000002">
    <property type="protein sequence ID" value="GGG51086.1"/>
    <property type="molecule type" value="Genomic_DNA"/>
</dbReference>
<keyword evidence="10" id="KW-1185">Reference proteome</keyword>
<evidence type="ECO:0000256" key="5">
    <source>
        <dbReference type="ARBA" id="ARBA00023004"/>
    </source>
</evidence>
<dbReference type="Proteomes" id="UP000627715">
    <property type="component" value="Unassembled WGS sequence"/>
</dbReference>
<dbReference type="InterPro" id="IPR012127">
    <property type="entry name" value="Cyt_c_prime"/>
</dbReference>
<gene>
    <name evidence="9" type="primary">cycP</name>
    <name evidence="9" type="ORF">GCM10011403_05300</name>
</gene>
<dbReference type="RefSeq" id="WP_068811547.1">
    <property type="nucleotide sequence ID" value="NZ_BMIY01000002.1"/>
</dbReference>
<dbReference type="InterPro" id="IPR002321">
    <property type="entry name" value="Cyt_c_II"/>
</dbReference>
<feature type="binding site" description="covalent" evidence="7">
    <location>
        <position position="154"/>
    </location>
    <ligand>
        <name>heme c</name>
        <dbReference type="ChEBI" id="CHEBI:61717"/>
    </ligand>
</feature>
<dbReference type="PIRSF" id="PIRSF000027">
    <property type="entry name" value="Cytc_c_prime"/>
    <property type="match status" value="1"/>
</dbReference>
<keyword evidence="5 6" id="KW-0408">Iron</keyword>
<comment type="caution">
    <text evidence="9">The sequence shown here is derived from an EMBL/GenBank/DDBJ whole genome shotgun (WGS) entry which is preliminary data.</text>
</comment>
<sequence>MWKRSASLGLTLLAAVTLAVSVQAQDDEPTPEELAQSATETRQAVFKLLAFNMGPIGGMARGQVEFDAALAERNARRIAALAPMIPELFAARDTRDFDVETEALPVIWDNMGDFQEKAAALEEAALTFAETASGGDRAQVLGGLRAFGSTCGNCHDDFRVD</sequence>
<evidence type="ECO:0000256" key="3">
    <source>
        <dbReference type="ARBA" id="ARBA00022723"/>
    </source>
</evidence>
<feature type="binding site" description="axial binding residue" evidence="6">
    <location>
        <position position="155"/>
    </location>
    <ligand>
        <name>heme c</name>
        <dbReference type="ChEBI" id="CHEBI:61717"/>
    </ligand>
    <ligandPart>
        <name>Fe</name>
        <dbReference type="ChEBI" id="CHEBI:18248"/>
    </ligandPart>
</feature>
<dbReference type="PROSITE" id="PS51009">
    <property type="entry name" value="CYTCII"/>
    <property type="match status" value="1"/>
</dbReference>
<name>A0A917GLV7_9GAMM</name>
<accession>A0A917GLV7</accession>
<dbReference type="GO" id="GO:0042597">
    <property type="term" value="C:periplasmic space"/>
    <property type="evidence" value="ECO:0007669"/>
    <property type="project" value="InterPro"/>
</dbReference>
<feature type="binding site" description="covalent" evidence="7">
    <location>
        <position position="151"/>
    </location>
    <ligand>
        <name>heme c</name>
        <dbReference type="ChEBI" id="CHEBI:61717"/>
    </ligand>
</feature>
<evidence type="ECO:0000256" key="7">
    <source>
        <dbReference type="PIRSR" id="PIRSR000027-2"/>
    </source>
</evidence>
<keyword evidence="8" id="KW-0732">Signal</keyword>
<proteinExistence type="predicted"/>
<dbReference type="Pfam" id="PF01322">
    <property type="entry name" value="Cytochrom_C_2"/>
    <property type="match status" value="1"/>
</dbReference>
<keyword evidence="1" id="KW-0813">Transport</keyword>
<evidence type="ECO:0000313" key="9">
    <source>
        <dbReference type="EMBL" id="GGG51086.1"/>
    </source>
</evidence>
<dbReference type="InterPro" id="IPR010980">
    <property type="entry name" value="Cyt_c/b562"/>
</dbReference>
<dbReference type="GO" id="GO:0005506">
    <property type="term" value="F:iron ion binding"/>
    <property type="evidence" value="ECO:0007669"/>
    <property type="project" value="InterPro"/>
</dbReference>
<keyword evidence="3 6" id="KW-0479">Metal-binding</keyword>
<evidence type="ECO:0000256" key="6">
    <source>
        <dbReference type="PIRSR" id="PIRSR000027-1"/>
    </source>
</evidence>
<reference evidence="9" key="2">
    <citation type="submission" date="2020-09" db="EMBL/GenBank/DDBJ databases">
        <authorList>
            <person name="Sun Q."/>
            <person name="Zhou Y."/>
        </authorList>
    </citation>
    <scope>NUCLEOTIDE SEQUENCE</scope>
    <source>
        <strain evidence="9">CGMCC 1.15425</strain>
    </source>
</reference>
<dbReference type="OrthoDB" id="5520910at2"/>
<organism evidence="9 10">
    <name type="scientific">Pseudohongiella nitratireducens</name>
    <dbReference type="NCBI Taxonomy" id="1768907"/>
    <lineage>
        <taxon>Bacteria</taxon>
        <taxon>Pseudomonadati</taxon>
        <taxon>Pseudomonadota</taxon>
        <taxon>Gammaproteobacteria</taxon>
        <taxon>Pseudomonadales</taxon>
        <taxon>Pseudohongiellaceae</taxon>
        <taxon>Pseudohongiella</taxon>
    </lineage>
</organism>
<dbReference type="GO" id="GO:0009055">
    <property type="term" value="F:electron transfer activity"/>
    <property type="evidence" value="ECO:0007669"/>
    <property type="project" value="InterPro"/>
</dbReference>
<dbReference type="GO" id="GO:0020037">
    <property type="term" value="F:heme binding"/>
    <property type="evidence" value="ECO:0007669"/>
    <property type="project" value="InterPro"/>
</dbReference>
<evidence type="ECO:0000256" key="8">
    <source>
        <dbReference type="SAM" id="SignalP"/>
    </source>
</evidence>
<keyword evidence="2 7" id="KW-0349">Heme</keyword>